<dbReference type="EMBL" id="JAFBEE010000018">
    <property type="protein sequence ID" value="MBM7615827.1"/>
    <property type="molecule type" value="Genomic_DNA"/>
</dbReference>
<feature type="domain" description="AAA" evidence="1">
    <location>
        <begin position="133"/>
        <end position="301"/>
    </location>
</feature>
<proteinExistence type="predicted"/>
<dbReference type="PANTHER" id="PTHR13696">
    <property type="entry name" value="P-LOOP CONTAINING NUCLEOSIDE TRIPHOSPHATE HYDROLASE"/>
    <property type="match status" value="1"/>
</dbReference>
<keyword evidence="3" id="KW-1185">Reference proteome</keyword>
<dbReference type="Gene3D" id="3.40.50.300">
    <property type="entry name" value="P-loop containing nucleotide triphosphate hydrolases"/>
    <property type="match status" value="1"/>
</dbReference>
<accession>A0ABS2NST7</accession>
<dbReference type="InterPro" id="IPR025669">
    <property type="entry name" value="AAA_dom"/>
</dbReference>
<dbReference type="Gene3D" id="3.40.50.10850">
    <property type="entry name" value="Ntrc-like two-domain protein"/>
    <property type="match status" value="1"/>
</dbReference>
<dbReference type="Pfam" id="PF13614">
    <property type="entry name" value="AAA_31"/>
    <property type="match status" value="1"/>
</dbReference>
<name>A0ABS2NST7_9FIRM</name>
<dbReference type="InterPro" id="IPR050678">
    <property type="entry name" value="DNA_Partitioning_ATPase"/>
</dbReference>
<evidence type="ECO:0000259" key="1">
    <source>
        <dbReference type="Pfam" id="PF13614"/>
    </source>
</evidence>
<dbReference type="Proteomes" id="UP001314796">
    <property type="component" value="Unassembled WGS sequence"/>
</dbReference>
<dbReference type="PANTHER" id="PTHR13696:SF99">
    <property type="entry name" value="COBYRINIC ACID AC-DIAMIDE SYNTHASE"/>
    <property type="match status" value="1"/>
</dbReference>
<comment type="caution">
    <text evidence="2">The sequence shown here is derived from an EMBL/GenBank/DDBJ whole genome shotgun (WGS) entry which is preliminary data.</text>
</comment>
<evidence type="ECO:0000313" key="2">
    <source>
        <dbReference type="EMBL" id="MBM7615827.1"/>
    </source>
</evidence>
<protein>
    <submittedName>
        <fullName evidence="2">Cellulose biosynthesis protein BcsQ</fullName>
    </submittedName>
</protein>
<dbReference type="RefSeq" id="WP_204403466.1">
    <property type="nucleotide sequence ID" value="NZ_JAFBEE010000018.1"/>
</dbReference>
<dbReference type="SUPFAM" id="SSF52540">
    <property type="entry name" value="P-loop containing nucleoside triphosphate hydrolases"/>
    <property type="match status" value="1"/>
</dbReference>
<gene>
    <name evidence="2" type="ORF">JOC73_002401</name>
</gene>
<dbReference type="InterPro" id="IPR027417">
    <property type="entry name" value="P-loop_NTPase"/>
</dbReference>
<reference evidence="2 3" key="1">
    <citation type="submission" date="2021-01" db="EMBL/GenBank/DDBJ databases">
        <title>Genomic Encyclopedia of Type Strains, Phase IV (KMG-IV): sequencing the most valuable type-strain genomes for metagenomic binning, comparative biology and taxonomic classification.</title>
        <authorList>
            <person name="Goeker M."/>
        </authorList>
    </citation>
    <scope>NUCLEOTIDE SEQUENCE [LARGE SCALE GENOMIC DNA]</scope>
    <source>
        <strain evidence="2 3">DSM 25890</strain>
    </source>
</reference>
<evidence type="ECO:0000313" key="3">
    <source>
        <dbReference type="Proteomes" id="UP001314796"/>
    </source>
</evidence>
<organism evidence="2 3">
    <name type="scientific">Alkaliphilus hydrothermalis</name>
    <dbReference type="NCBI Taxonomy" id="1482730"/>
    <lineage>
        <taxon>Bacteria</taxon>
        <taxon>Bacillati</taxon>
        <taxon>Bacillota</taxon>
        <taxon>Clostridia</taxon>
        <taxon>Peptostreptococcales</taxon>
        <taxon>Natronincolaceae</taxon>
        <taxon>Alkaliphilus</taxon>
    </lineage>
</organism>
<sequence>MRLKLLIADPDQRYLGALEQYFSVNQQERFYLGFFSKQEYLLDYLKKNPQEVDILLVNSGFYTEDLNHLGIKKIFLLSEGLVQVESSQLPLIKKFQSCDALISKIMDAFVEEEIHSGFSETNNQTVGKSEGCKIFSIYSPMGGVGKTTVAVATGTLLAQMGKKVLYLNLEGISSQYIYFQQGSEYSLSNIFYLTKNRNKNLTLKLESMVMKDYATQIHYIAPLDSPLELEEIEPKDIEYLLTELEGSRMYDYIILDLSSNFDSNNLKFMTMSHKVMMILNHDPIARTKGDQLLEQINRTPQVKDKLLDKIIWIMNCSMVDDGDDLVEEIQIDVEEKFIKFNLPESRESWVKRDGKLVLNSSSPLAKAVLDMLNTLEI</sequence>